<evidence type="ECO:0000313" key="2">
    <source>
        <dbReference type="Proteomes" id="UP000433471"/>
    </source>
</evidence>
<gene>
    <name evidence="1" type="ORF">Kuja_0940</name>
</gene>
<proteinExistence type="predicted"/>
<sequence>MAIFSSADMEDMNQKQPRRLNVVDKVELIGVGYESILDLHIIKSHTEDMDRILGLPNGVEHIQVRIKDVLFQYDEKHKKLIVSPRNSNTMFFNSKIEVYKEIVSLMDQWMKSLTTPDTETLIEVASQIAKQSIEQHLKIFTQSLIKLTDTLEKSNVVLSGMNDLAKKAECIRKDFDSIGSLFKD</sequence>
<dbReference type="Proteomes" id="UP000433471">
    <property type="component" value="Segment"/>
</dbReference>
<organism evidence="1 2">
    <name type="scientific">Vibrio phage vB_VchM_Kuja</name>
    <dbReference type="NCBI Taxonomy" id="2686437"/>
    <lineage>
        <taxon>Viruses</taxon>
        <taxon>Duplodnaviria</taxon>
        <taxon>Heunggongvirae</taxon>
        <taxon>Uroviricota</taxon>
        <taxon>Caudoviricetes</taxon>
        <taxon>Pantevenvirales</taxon>
        <taxon>Ackermannviridae</taxon>
        <taxon>Kujavirus</taxon>
        <taxon>Kujavirus kuja</taxon>
    </lineage>
</organism>
<protein>
    <submittedName>
        <fullName evidence="1">Uncharacterized protein</fullName>
    </submittedName>
</protein>
<keyword evidence="2" id="KW-1185">Reference proteome</keyword>
<evidence type="ECO:0000313" key="1">
    <source>
        <dbReference type="EMBL" id="QGZ16085.1"/>
    </source>
</evidence>
<dbReference type="EMBL" id="MN718199">
    <property type="protein sequence ID" value="QGZ16085.1"/>
    <property type="molecule type" value="Genomic_DNA"/>
</dbReference>
<reference evidence="1 2" key="1">
    <citation type="submission" date="2019-11" db="EMBL/GenBank/DDBJ databases">
        <title>Characterization of a novel member of the family Ackermannviridae.</title>
        <authorList>
            <person name="Maina A.N."/>
            <person name="Mwaura F.B."/>
            <person name="Jumba M."/>
        </authorList>
    </citation>
    <scope>NUCLEOTIDE SEQUENCE [LARGE SCALE GENOMIC DNA]</scope>
</reference>
<accession>A0A6B9J5H4</accession>
<name>A0A6B9J5H4_9CAUD</name>